<feature type="region of interest" description="Disordered" evidence="1">
    <location>
        <begin position="692"/>
        <end position="720"/>
    </location>
</feature>
<evidence type="ECO:0000256" key="1">
    <source>
        <dbReference type="SAM" id="MobiDB-lite"/>
    </source>
</evidence>
<keyword evidence="3" id="KW-1185">Reference proteome</keyword>
<evidence type="ECO:0000313" key="3">
    <source>
        <dbReference type="Proteomes" id="UP000323011"/>
    </source>
</evidence>
<organism evidence="2 3">
    <name type="scientific">Cafeteria roenbergensis</name>
    <name type="common">Marine flagellate</name>
    <dbReference type="NCBI Taxonomy" id="33653"/>
    <lineage>
        <taxon>Eukaryota</taxon>
        <taxon>Sar</taxon>
        <taxon>Stramenopiles</taxon>
        <taxon>Bigyra</taxon>
        <taxon>Opalozoa</taxon>
        <taxon>Bicosoecida</taxon>
        <taxon>Cafeteriaceae</taxon>
        <taxon>Cafeteria</taxon>
    </lineage>
</organism>
<sequence>MHFTRSRHVRTAVELGELRGEAAAKALDGLLYAEPLGLGLENFDARAWRDLLGSAEPDDAAQDMLDMMLDDSSLRKGEYVLGPRALAAGAARIVASLRPFDRIRTDRRYLSRAQAEALAAAVLRELGVSHLVGRRARARLLGLGPAAAAAAMEAAAGAGPAYTAAESGDRAADAAAAQALRSGDGLHSDESGTPTTAASAAAASAAAASAAAAASGPTFSLVPSVLATHQPMPLPIRAFLAGLTASARTAAAALGFREARVTTSWGRWHFFVAGPTPPAETAAELPAEPPIVVVHGLFTTSSSMLALASALSTALPHRTVILPDLMGFDFSLSRTSRERHLPSWADQVAALTEALRQLHRAGYRSSQLAPDEIVPPAAVAAANSAGGSAGKRARTRRAAGGGCCFDWVGHSFGGWVSEQAAELYPDMVRRLVLLCPGGHGRYRRYRSEVLVTGGGEPMRALFRRLMPSVAAPLAAQAMLGVAQSSGVIRQLVSMGSSDFFERPSAPLKTETLLLWGSHDDLHSPFWGLHCDGLPPSLPQGRGPSPPGADRRDAAAVPAPGLPGSAAARTAGAAAAGAASSGQSLPAPRHMLQDLTRARGFWLERSNHAINVDSAHTVAVLAARFFTGGLEALPDAPSALRMTADVPLVGACAGLERRREPASDQPVGGPTLVARALAEALRLGTSVVFRSMKEEPVTEPTVGDAARAAAESGAQSRPAKL</sequence>
<dbReference type="AlphaFoldDB" id="A0A5A8CD74"/>
<dbReference type="InterPro" id="IPR050266">
    <property type="entry name" value="AB_hydrolase_sf"/>
</dbReference>
<name>A0A5A8CD74_CAFRO</name>
<dbReference type="PANTHER" id="PTHR43798">
    <property type="entry name" value="MONOACYLGLYCEROL LIPASE"/>
    <property type="match status" value="1"/>
</dbReference>
<comment type="caution">
    <text evidence="2">The sequence shown here is derived from an EMBL/GenBank/DDBJ whole genome shotgun (WGS) entry which is preliminary data.</text>
</comment>
<reference evidence="2 3" key="1">
    <citation type="submission" date="2019-07" db="EMBL/GenBank/DDBJ databases">
        <title>Genomes of Cafeteria roenbergensis.</title>
        <authorList>
            <person name="Fischer M.G."/>
            <person name="Hackl T."/>
            <person name="Roman M."/>
        </authorList>
    </citation>
    <scope>NUCLEOTIDE SEQUENCE [LARGE SCALE GENOMIC DNA]</scope>
    <source>
        <strain evidence="2 3">BVI</strain>
    </source>
</reference>
<dbReference type="InterPro" id="IPR029058">
    <property type="entry name" value="AB_hydrolase_fold"/>
</dbReference>
<dbReference type="SUPFAM" id="SSF53474">
    <property type="entry name" value="alpha/beta-Hydrolases"/>
    <property type="match status" value="1"/>
</dbReference>
<accession>A0A5A8CD74</accession>
<feature type="region of interest" description="Disordered" evidence="1">
    <location>
        <begin position="536"/>
        <end position="567"/>
    </location>
</feature>
<dbReference type="Proteomes" id="UP000323011">
    <property type="component" value="Unassembled WGS sequence"/>
</dbReference>
<dbReference type="EMBL" id="VLTN01000033">
    <property type="protein sequence ID" value="KAA0150609.1"/>
    <property type="molecule type" value="Genomic_DNA"/>
</dbReference>
<feature type="compositionally biased region" description="Low complexity" evidence="1">
    <location>
        <begin position="554"/>
        <end position="567"/>
    </location>
</feature>
<protein>
    <submittedName>
        <fullName evidence="2">Uncharacterized protein</fullName>
    </submittedName>
</protein>
<gene>
    <name evidence="2" type="ORF">FNF29_05184</name>
</gene>
<evidence type="ECO:0000313" key="2">
    <source>
        <dbReference type="EMBL" id="KAA0150609.1"/>
    </source>
</evidence>
<proteinExistence type="predicted"/>
<dbReference type="Gene3D" id="3.40.50.1820">
    <property type="entry name" value="alpha/beta hydrolase"/>
    <property type="match status" value="1"/>
</dbReference>